<organism evidence="2 3">
    <name type="scientific">Blastococcus aurantiacus</name>
    <dbReference type="NCBI Taxonomy" id="1550231"/>
    <lineage>
        <taxon>Bacteria</taxon>
        <taxon>Bacillati</taxon>
        <taxon>Actinomycetota</taxon>
        <taxon>Actinomycetes</taxon>
        <taxon>Geodermatophilales</taxon>
        <taxon>Geodermatophilaceae</taxon>
        <taxon>Blastococcus</taxon>
    </lineage>
</organism>
<dbReference type="EMBL" id="FNBT01000005">
    <property type="protein sequence ID" value="SDF68288.1"/>
    <property type="molecule type" value="Genomic_DNA"/>
</dbReference>
<keyword evidence="1" id="KW-0812">Transmembrane</keyword>
<protein>
    <submittedName>
        <fullName evidence="2">Meckel syndrome type 1 protein</fullName>
    </submittedName>
</protein>
<evidence type="ECO:0000313" key="3">
    <source>
        <dbReference type="Proteomes" id="UP000199406"/>
    </source>
</evidence>
<sequence>MHFHLPHLPVPAVLLSVVYTAAIAVALAHPGEHTLAGLVVLAGLVARWALRSRHRAPAPVALAVASTAGTVDAVLAPEPAAAPAPAAAA</sequence>
<keyword evidence="3" id="KW-1185">Reference proteome</keyword>
<evidence type="ECO:0000256" key="1">
    <source>
        <dbReference type="SAM" id="Phobius"/>
    </source>
</evidence>
<dbReference type="AlphaFoldDB" id="A0A1G7N2K3"/>
<keyword evidence="1" id="KW-1133">Transmembrane helix</keyword>
<accession>A0A1G7N2K3</accession>
<feature type="transmembrane region" description="Helical" evidence="1">
    <location>
        <begin position="12"/>
        <end position="28"/>
    </location>
</feature>
<proteinExistence type="predicted"/>
<reference evidence="3" key="1">
    <citation type="submission" date="2016-10" db="EMBL/GenBank/DDBJ databases">
        <authorList>
            <person name="Varghese N."/>
            <person name="Submissions S."/>
        </authorList>
    </citation>
    <scope>NUCLEOTIDE SEQUENCE [LARGE SCALE GENOMIC DNA]</scope>
    <source>
        <strain evidence="3">DSM 44268</strain>
    </source>
</reference>
<feature type="transmembrane region" description="Helical" evidence="1">
    <location>
        <begin position="34"/>
        <end position="50"/>
    </location>
</feature>
<dbReference type="Proteomes" id="UP000199406">
    <property type="component" value="Unassembled WGS sequence"/>
</dbReference>
<dbReference type="RefSeq" id="WP_091768300.1">
    <property type="nucleotide sequence ID" value="NZ_FNBT01000005.1"/>
</dbReference>
<keyword evidence="1" id="KW-0472">Membrane</keyword>
<gene>
    <name evidence="2" type="ORF">SAMN05660662_3060</name>
</gene>
<evidence type="ECO:0000313" key="2">
    <source>
        <dbReference type="EMBL" id="SDF68288.1"/>
    </source>
</evidence>
<name>A0A1G7N2K3_9ACTN</name>